<name>A0A426RQH5_9SPHN</name>
<accession>A0A426RQH5</accession>
<dbReference type="InterPro" id="IPR018060">
    <property type="entry name" value="HTH_AraC"/>
</dbReference>
<dbReference type="Gene3D" id="1.10.10.60">
    <property type="entry name" value="Homeodomain-like"/>
    <property type="match status" value="1"/>
</dbReference>
<dbReference type="EMBL" id="RWJI01000002">
    <property type="protein sequence ID" value="RRQ51259.1"/>
    <property type="molecule type" value="Genomic_DNA"/>
</dbReference>
<reference evidence="3 4" key="1">
    <citation type="submission" date="2018-12" db="EMBL/GenBank/DDBJ databases">
        <authorList>
            <person name="Kim S.-J."/>
            <person name="Jung G.-Y."/>
        </authorList>
    </citation>
    <scope>NUCLEOTIDE SEQUENCE [LARGE SCALE GENOMIC DNA]</scope>
    <source>
        <strain evidence="3 4">03SU3-P</strain>
    </source>
</reference>
<dbReference type="AlphaFoldDB" id="A0A426RQH5"/>
<evidence type="ECO:0000313" key="4">
    <source>
        <dbReference type="Proteomes" id="UP000268553"/>
    </source>
</evidence>
<comment type="caution">
    <text evidence="3">The sequence shown here is derived from an EMBL/GenBank/DDBJ whole genome shotgun (WGS) entry which is preliminary data.</text>
</comment>
<dbReference type="GO" id="GO:0000976">
    <property type="term" value="F:transcription cis-regulatory region binding"/>
    <property type="evidence" value="ECO:0007669"/>
    <property type="project" value="TreeGrafter"/>
</dbReference>
<sequence length="318" mass="35282">MTAQIPFTFLGTLLGDSRAREILAAAGLPDQDKPIGHLDCWQLLRNNIEQTGDERHEIWPGSVPYGSFGLLLAAMRLGHDLGDGLVRMASASRIVWPDLPLAVRRGQDLRLQVPGIGSFPAQRRLYVEMVILVLHTACCWMAGQKLEPRRLIAPRDNAPGNGAAFALLGCPVIRRGSDMELVYPAEAASMRIVADRFDLWPNMLFETYRHITAEPLARVSTADQVLDLLRQAPFDQGTLAGMMGLSVPTLRRRLAEEGHSFRSLLSHVRQQQTLTALKAEVGLEDLAASLGYSEARSLRRATRRWFGAPPSVIRKFKM</sequence>
<dbReference type="InterPro" id="IPR032687">
    <property type="entry name" value="AraC-type_N"/>
</dbReference>
<keyword evidence="4" id="KW-1185">Reference proteome</keyword>
<proteinExistence type="predicted"/>
<organism evidence="3 4">
    <name type="scientific">Sphingorhabdus wooponensis</name>
    <dbReference type="NCBI Taxonomy" id="940136"/>
    <lineage>
        <taxon>Bacteria</taxon>
        <taxon>Pseudomonadati</taxon>
        <taxon>Pseudomonadota</taxon>
        <taxon>Alphaproteobacteria</taxon>
        <taxon>Sphingomonadales</taxon>
        <taxon>Sphingomonadaceae</taxon>
        <taxon>Sphingorhabdus</taxon>
    </lineage>
</organism>
<gene>
    <name evidence="3" type="ORF">D7D48_09840</name>
</gene>
<dbReference type="GO" id="GO:0005829">
    <property type="term" value="C:cytosol"/>
    <property type="evidence" value="ECO:0007669"/>
    <property type="project" value="TreeGrafter"/>
</dbReference>
<dbReference type="OrthoDB" id="9805730at2"/>
<dbReference type="SMART" id="SM00342">
    <property type="entry name" value="HTH_ARAC"/>
    <property type="match status" value="1"/>
</dbReference>
<protein>
    <submittedName>
        <fullName evidence="3">AraC family transcriptional regulator</fullName>
    </submittedName>
</protein>
<feature type="domain" description="HTH araC/xylS-type" evidence="2">
    <location>
        <begin position="220"/>
        <end position="316"/>
    </location>
</feature>
<dbReference type="PANTHER" id="PTHR47894">
    <property type="entry name" value="HTH-TYPE TRANSCRIPTIONAL REGULATOR GADX"/>
    <property type="match status" value="1"/>
</dbReference>
<evidence type="ECO:0000259" key="2">
    <source>
        <dbReference type="PROSITE" id="PS01124"/>
    </source>
</evidence>
<dbReference type="Pfam" id="PF12625">
    <property type="entry name" value="Arabinose_bd"/>
    <property type="match status" value="1"/>
</dbReference>
<dbReference type="Proteomes" id="UP000268553">
    <property type="component" value="Unassembled WGS sequence"/>
</dbReference>
<evidence type="ECO:0000313" key="3">
    <source>
        <dbReference type="EMBL" id="RRQ51259.1"/>
    </source>
</evidence>
<dbReference type="Pfam" id="PF12833">
    <property type="entry name" value="HTH_18"/>
    <property type="match status" value="1"/>
</dbReference>
<dbReference type="PROSITE" id="PS01124">
    <property type="entry name" value="HTH_ARAC_FAMILY_2"/>
    <property type="match status" value="1"/>
</dbReference>
<evidence type="ECO:0000256" key="1">
    <source>
        <dbReference type="ARBA" id="ARBA00023125"/>
    </source>
</evidence>
<dbReference type="PANTHER" id="PTHR47894:SF1">
    <property type="entry name" value="HTH-TYPE TRANSCRIPTIONAL REGULATOR VQSM"/>
    <property type="match status" value="1"/>
</dbReference>
<dbReference type="GO" id="GO:0003700">
    <property type="term" value="F:DNA-binding transcription factor activity"/>
    <property type="evidence" value="ECO:0007669"/>
    <property type="project" value="InterPro"/>
</dbReference>
<keyword evidence="1" id="KW-0238">DNA-binding</keyword>
<dbReference type="RefSeq" id="WP_125231234.1">
    <property type="nucleotide sequence ID" value="NZ_RWJI01000002.1"/>
</dbReference>